<accession>A0A2H1W2K2</accession>
<gene>
    <name evidence="1" type="ORF">SFRICE_030967</name>
</gene>
<evidence type="ECO:0000313" key="1">
    <source>
        <dbReference type="EMBL" id="SOQ47301.1"/>
    </source>
</evidence>
<proteinExistence type="predicted"/>
<dbReference type="AlphaFoldDB" id="A0A2H1W2K2"/>
<sequence length="133" mass="15108">MLLHNWLTETEKSPIILYPTRESIPRPLVWQSQLQPLYQRGSQFFENFIMVARSLELCPVYGNGLTPYYMALITQMMKSGCTLYSGITAVVSHSKHAFLRGENHPMYPPALGEERGIVRLLLTKNNPVLTAAL</sequence>
<name>A0A2H1W2K2_SPOFR</name>
<protein>
    <submittedName>
        <fullName evidence="1">SFRICE_030967</fullName>
    </submittedName>
</protein>
<organism evidence="1">
    <name type="scientific">Spodoptera frugiperda</name>
    <name type="common">Fall armyworm</name>
    <dbReference type="NCBI Taxonomy" id="7108"/>
    <lineage>
        <taxon>Eukaryota</taxon>
        <taxon>Metazoa</taxon>
        <taxon>Ecdysozoa</taxon>
        <taxon>Arthropoda</taxon>
        <taxon>Hexapoda</taxon>
        <taxon>Insecta</taxon>
        <taxon>Pterygota</taxon>
        <taxon>Neoptera</taxon>
        <taxon>Endopterygota</taxon>
        <taxon>Lepidoptera</taxon>
        <taxon>Glossata</taxon>
        <taxon>Ditrysia</taxon>
        <taxon>Noctuoidea</taxon>
        <taxon>Noctuidae</taxon>
        <taxon>Amphipyrinae</taxon>
        <taxon>Spodoptera</taxon>
    </lineage>
</organism>
<reference evidence="1" key="1">
    <citation type="submission" date="2016-07" db="EMBL/GenBank/DDBJ databases">
        <authorList>
            <person name="Bretaudeau A."/>
        </authorList>
    </citation>
    <scope>NUCLEOTIDE SEQUENCE</scope>
    <source>
        <strain evidence="1">Rice</strain>
        <tissue evidence="1">Whole body</tissue>
    </source>
</reference>
<dbReference type="EMBL" id="ODYU01005916">
    <property type="protein sequence ID" value="SOQ47301.1"/>
    <property type="molecule type" value="Genomic_DNA"/>
</dbReference>